<dbReference type="Proteomes" id="UP000321331">
    <property type="component" value="Unassembled WGS sequence"/>
</dbReference>
<protein>
    <submittedName>
        <fullName evidence="1">Uncharacterized protein</fullName>
    </submittedName>
</protein>
<dbReference type="EMBL" id="VMNF01000015">
    <property type="protein sequence ID" value="TXB95880.1"/>
    <property type="molecule type" value="Genomic_DNA"/>
</dbReference>
<reference evidence="1 2" key="1">
    <citation type="submission" date="2019-07" db="EMBL/GenBank/DDBJ databases">
        <title>The First High-Quality Draft Genome Sequence of the Causal Agent of the Current Panama Disease Epidemic.</title>
        <authorList>
            <person name="Warmington R.J."/>
            <person name="Kay W."/>
            <person name="Jeffries A."/>
            <person name="Bebber D."/>
            <person name="Moore K."/>
            <person name="Studholme D.J."/>
        </authorList>
    </citation>
    <scope>NUCLEOTIDE SEQUENCE [LARGE SCALE GENOMIC DNA]</scope>
    <source>
        <strain evidence="1 2">TR4</strain>
    </source>
</reference>
<gene>
    <name evidence="1" type="ORF">FocTR4_00016096</name>
</gene>
<proteinExistence type="predicted"/>
<evidence type="ECO:0000313" key="2">
    <source>
        <dbReference type="Proteomes" id="UP000321331"/>
    </source>
</evidence>
<evidence type="ECO:0000313" key="1">
    <source>
        <dbReference type="EMBL" id="TXB95880.1"/>
    </source>
</evidence>
<organism evidence="1 2">
    <name type="scientific">Fusarium oxysporum f. sp. cubense</name>
    <dbReference type="NCBI Taxonomy" id="61366"/>
    <lineage>
        <taxon>Eukaryota</taxon>
        <taxon>Fungi</taxon>
        <taxon>Dikarya</taxon>
        <taxon>Ascomycota</taxon>
        <taxon>Pezizomycotina</taxon>
        <taxon>Sordariomycetes</taxon>
        <taxon>Hypocreomycetidae</taxon>
        <taxon>Hypocreales</taxon>
        <taxon>Nectriaceae</taxon>
        <taxon>Fusarium</taxon>
        <taxon>Fusarium oxysporum species complex</taxon>
    </lineage>
</organism>
<comment type="caution">
    <text evidence="1">The sequence shown here is derived from an EMBL/GenBank/DDBJ whole genome shotgun (WGS) entry which is preliminary data.</text>
</comment>
<dbReference type="AlphaFoldDB" id="A0A5C6SE83"/>
<accession>A0A5C6SE83</accession>
<name>A0A5C6SE83_FUSOC</name>
<sequence length="219" mass="25320">METLGMTDPSKFTDIVEHYQVGKLSTTGTCTVLAIRTATALDYANRGVYNFLMYDVGGHKVCRCLSTYIIIGSSSRDGAVIKAPGDEWTYKSRKFVWQFTNKSGHRFSKGFMKWFLEGDDKGADSGLFSRYLFMAADLKTREDNDKEKIWRIVWRECLPDYQDKVGTAATNNHCRQQMRIFVGKFGSRRQWRHDKCGRVHHRIWDALVEQYGYPVLERG</sequence>